<sequence>MAAQPEQTGFEKWKATLDKAVGDPKWNEHDCDIRAAVTEFNSHLSGTAGYVALDWRLIKAMAWTETGAARDEWNTKPMQIGVPGDPGLTSLLTGNEGGDLILPPAWKARLTVASVKSLPGHNIRAAIGYLLMRMANFDYKTVPAADTKVYEVKVKPGDSFDRIAKAQGTTVDMLKKANPKAAVLKPGEVLQFQKASTARVITSWRAISTASIAQRYNGGGDPNYAKKLEYALNLVRQVKETACAQ</sequence>
<evidence type="ECO:0000313" key="2">
    <source>
        <dbReference type="EMBL" id="SMF25315.1"/>
    </source>
</evidence>
<dbReference type="PROSITE" id="PS51782">
    <property type="entry name" value="LYSM"/>
    <property type="match status" value="1"/>
</dbReference>
<feature type="domain" description="LysM" evidence="1">
    <location>
        <begin position="150"/>
        <end position="197"/>
    </location>
</feature>
<dbReference type="RefSeq" id="WP_085227107.1">
    <property type="nucleotide sequence ID" value="NZ_BSQD01000005.1"/>
</dbReference>
<dbReference type="SUPFAM" id="SSF54106">
    <property type="entry name" value="LysM domain"/>
    <property type="match status" value="1"/>
</dbReference>
<organism evidence="2 3">
    <name type="scientific">Trinickia caryophylli</name>
    <name type="common">Paraburkholderia caryophylli</name>
    <dbReference type="NCBI Taxonomy" id="28094"/>
    <lineage>
        <taxon>Bacteria</taxon>
        <taxon>Pseudomonadati</taxon>
        <taxon>Pseudomonadota</taxon>
        <taxon>Betaproteobacteria</taxon>
        <taxon>Burkholderiales</taxon>
        <taxon>Burkholderiaceae</taxon>
        <taxon>Trinickia</taxon>
    </lineage>
</organism>
<evidence type="ECO:0000259" key="1">
    <source>
        <dbReference type="PROSITE" id="PS51782"/>
    </source>
</evidence>
<reference evidence="3" key="1">
    <citation type="submission" date="2017-04" db="EMBL/GenBank/DDBJ databases">
        <authorList>
            <person name="Varghese N."/>
            <person name="Submissions S."/>
        </authorList>
    </citation>
    <scope>NUCLEOTIDE SEQUENCE [LARGE SCALE GENOMIC DNA]</scope>
    <source>
        <strain evidence="3">Ballard 720</strain>
    </source>
</reference>
<dbReference type="Gene3D" id="3.10.350.10">
    <property type="entry name" value="LysM domain"/>
    <property type="match status" value="1"/>
</dbReference>
<dbReference type="InterPro" id="IPR036779">
    <property type="entry name" value="LysM_dom_sf"/>
</dbReference>
<dbReference type="STRING" id="28094.SAMN06295900_104332"/>
<evidence type="ECO:0000313" key="3">
    <source>
        <dbReference type="Proteomes" id="UP000192911"/>
    </source>
</evidence>
<keyword evidence="3" id="KW-1185">Reference proteome</keyword>
<dbReference type="CDD" id="cd00118">
    <property type="entry name" value="LysM"/>
    <property type="match status" value="1"/>
</dbReference>
<gene>
    <name evidence="2" type="ORF">SAMN06295900_104332</name>
</gene>
<dbReference type="OrthoDB" id="7282926at2"/>
<dbReference type="EMBL" id="FXAH01000004">
    <property type="protein sequence ID" value="SMF25315.1"/>
    <property type="molecule type" value="Genomic_DNA"/>
</dbReference>
<dbReference type="Pfam" id="PF01476">
    <property type="entry name" value="LysM"/>
    <property type="match status" value="1"/>
</dbReference>
<dbReference type="SMART" id="SM00257">
    <property type="entry name" value="LysM"/>
    <property type="match status" value="1"/>
</dbReference>
<name>A0A1X7E137_TRICW</name>
<accession>A0A1X7E137</accession>
<dbReference type="AlphaFoldDB" id="A0A1X7E137"/>
<protein>
    <submittedName>
        <fullName evidence="2">LysM domain-containing protein</fullName>
    </submittedName>
</protein>
<proteinExistence type="predicted"/>
<dbReference type="InterPro" id="IPR018392">
    <property type="entry name" value="LysM"/>
</dbReference>
<dbReference type="GeneID" id="95551564"/>
<dbReference type="Proteomes" id="UP000192911">
    <property type="component" value="Unassembled WGS sequence"/>
</dbReference>